<dbReference type="GeneID" id="19971559"/>
<dbReference type="GO" id="GO:0044611">
    <property type="term" value="C:nuclear pore inner ring"/>
    <property type="evidence" value="ECO:0007669"/>
    <property type="project" value="TreeGrafter"/>
</dbReference>
<keyword evidence="4" id="KW-0539">Nucleus</keyword>
<dbReference type="eggNOG" id="KOG1835">
    <property type="taxonomic scope" value="Eukaryota"/>
</dbReference>
<reference evidence="5 6" key="1">
    <citation type="submission" date="2013-03" db="EMBL/GenBank/DDBJ databases">
        <title>The Genome Sequence of Phialophora europaea CBS 101466.</title>
        <authorList>
            <consortium name="The Broad Institute Genomics Platform"/>
            <person name="Cuomo C."/>
            <person name="de Hoog S."/>
            <person name="Gorbushina A."/>
            <person name="Walker B."/>
            <person name="Young S.K."/>
            <person name="Zeng Q."/>
            <person name="Gargeya S."/>
            <person name="Fitzgerald M."/>
            <person name="Haas B."/>
            <person name="Abouelleil A."/>
            <person name="Allen A.W."/>
            <person name="Alvarado L."/>
            <person name="Arachchi H.M."/>
            <person name="Berlin A.M."/>
            <person name="Chapman S.B."/>
            <person name="Gainer-Dewar J."/>
            <person name="Goldberg J."/>
            <person name="Griggs A."/>
            <person name="Gujja S."/>
            <person name="Hansen M."/>
            <person name="Howarth C."/>
            <person name="Imamovic A."/>
            <person name="Ireland A."/>
            <person name="Larimer J."/>
            <person name="McCowan C."/>
            <person name="Murphy C."/>
            <person name="Pearson M."/>
            <person name="Poon T.W."/>
            <person name="Priest M."/>
            <person name="Roberts A."/>
            <person name="Saif S."/>
            <person name="Shea T."/>
            <person name="Sisk P."/>
            <person name="Sykes S."/>
            <person name="Wortman J."/>
            <person name="Nusbaum C."/>
            <person name="Birren B."/>
        </authorList>
    </citation>
    <scope>NUCLEOTIDE SEQUENCE [LARGE SCALE GENOMIC DNA]</scope>
    <source>
        <strain evidence="5 6">CBS 101466</strain>
    </source>
</reference>
<dbReference type="HOGENOM" id="CLU_002778_0_0_1"/>
<evidence type="ECO:0000313" key="6">
    <source>
        <dbReference type="Proteomes" id="UP000030752"/>
    </source>
</evidence>
<proteinExistence type="inferred from homology"/>
<organism evidence="5 6">
    <name type="scientific">Cyphellophora europaea (strain CBS 101466)</name>
    <name type="common">Phialophora europaea</name>
    <dbReference type="NCBI Taxonomy" id="1220924"/>
    <lineage>
        <taxon>Eukaryota</taxon>
        <taxon>Fungi</taxon>
        <taxon>Dikarya</taxon>
        <taxon>Ascomycota</taxon>
        <taxon>Pezizomycotina</taxon>
        <taxon>Eurotiomycetes</taxon>
        <taxon>Chaetothyriomycetidae</taxon>
        <taxon>Chaetothyriales</taxon>
        <taxon>Cyphellophoraceae</taxon>
        <taxon>Cyphellophora</taxon>
    </lineage>
</organism>
<accession>W2S2T7</accession>
<dbReference type="FunCoup" id="W2S2T7">
    <property type="interactions" value="143"/>
</dbReference>
<evidence type="ECO:0000256" key="3">
    <source>
        <dbReference type="ARBA" id="ARBA00022448"/>
    </source>
</evidence>
<dbReference type="PANTHER" id="PTHR31344:SF0">
    <property type="entry name" value="NUCLEAR PORE COMPLEX PROTEIN NUP205"/>
    <property type="match status" value="1"/>
</dbReference>
<dbReference type="Proteomes" id="UP000030752">
    <property type="component" value="Unassembled WGS sequence"/>
</dbReference>
<dbReference type="InterPro" id="IPR021827">
    <property type="entry name" value="Nup186/Nup192/Nup205"/>
</dbReference>
<gene>
    <name evidence="5" type="ORF">HMPREF1541_04220</name>
</gene>
<dbReference type="Pfam" id="PF11894">
    <property type="entry name" value="Nup192"/>
    <property type="match status" value="1"/>
</dbReference>
<keyword evidence="6" id="KW-1185">Reference proteome</keyword>
<evidence type="ECO:0000256" key="1">
    <source>
        <dbReference type="ARBA" id="ARBA00004123"/>
    </source>
</evidence>
<dbReference type="STRING" id="1220924.W2S2T7"/>
<dbReference type="OrthoDB" id="2019644at2759"/>
<evidence type="ECO:0000313" key="5">
    <source>
        <dbReference type="EMBL" id="ETN42279.1"/>
    </source>
</evidence>
<dbReference type="VEuPathDB" id="FungiDB:HMPREF1541_04220"/>
<keyword evidence="3" id="KW-0813">Transport</keyword>
<comment type="subcellular location">
    <subcellularLocation>
        <location evidence="1">Nucleus</location>
    </subcellularLocation>
</comment>
<dbReference type="GO" id="GO:0017056">
    <property type="term" value="F:structural constituent of nuclear pore"/>
    <property type="evidence" value="ECO:0007669"/>
    <property type="project" value="TreeGrafter"/>
</dbReference>
<dbReference type="EMBL" id="KB822719">
    <property type="protein sequence ID" value="ETN42279.1"/>
    <property type="molecule type" value="Genomic_DNA"/>
</dbReference>
<name>W2S2T7_CYPE1</name>
<evidence type="ECO:0000256" key="2">
    <source>
        <dbReference type="ARBA" id="ARBA00005892"/>
    </source>
</evidence>
<protein>
    <submittedName>
        <fullName evidence="5">Uncharacterized protein</fullName>
    </submittedName>
</protein>
<dbReference type="PANTHER" id="PTHR31344">
    <property type="entry name" value="NUCLEAR PORE COMPLEX PROTEIN NUP205"/>
    <property type="match status" value="1"/>
</dbReference>
<comment type="similarity">
    <text evidence="2">Belongs to the NUP186/NUP192/NUP205 family.</text>
</comment>
<dbReference type="RefSeq" id="XP_008716788.1">
    <property type="nucleotide sequence ID" value="XM_008718566.1"/>
</dbReference>
<evidence type="ECO:0000256" key="4">
    <source>
        <dbReference type="ARBA" id="ARBA00023242"/>
    </source>
</evidence>
<dbReference type="InParanoid" id="W2S2T7"/>
<sequence>MDSLERLQGLHADLVAFTEKRLATLDRLLFELESTLDDFRNLLDKPEPSEKDKELYRSGKVVLGDATDATEFGINDEFKHISVALGTAIDLNEIETAKIIVRDYGDTVGPNLTFIAKAVADYQDRRDLLLQSLRLVLQHAEDLELDSALRLDGFEKIVKEVLQTTVKPDNGSLYISKCLAGLQMLEDRYNAVNNQLQNKETVGQLAGPEYDAILEFQKGSLLKQHEALSCILAYLFKPEPGYSSINDLHKLHATTQRWQKLDILLVHYLPAYSAAFRKYGQVDYVSEPGPAQTLNGIFGALPKPDRAATALDPFHAVLRACWTVQYSSLFGPGREHEPDAKRCPEQLKYALKEHALSFLLAISLTITNNAWRPPARNELVLHLLSNSPEFSLDGEQTSEYFRIMMMESLESFTEAWISNMPDSIRQLKTEEDELRLEQIATMQQGIRPDPKSDRPLPMHMEALLLLISFAFENRPDAAEQWWEDQESTLYGFLLWASKRQTVPRVSAFCEMLCSIAEGADGAAAAHTFLLEESVPTSLSRSRRVPSMNFAQMFAELELYALKVHERTTTSNLANRKILPTDMNETETPIMLSSYLRLIAHLCRHSPVTRQFVLQHSVDFPRVLLLLSSGPVPSYLKASIFATLDAMLTDKDWHRGAAMWVKIDEWASNGSELVKSATTKTDATPASTIAALQNTLATIASSIDQYDAFVSLLRTLLIPVQGHSLPTFPQDLGSTYRSAGIVPYIDFLCGQILTKRLGEVSETPQALLCTFHCLDAIAIGLESFDQNRAALLNRGLAKTASTEIVTYMQRHPFARLMQWVLSTEMDKPLMRIFKSSQQDVTGAFSESPLVQSIQRTVDVINQALTSQATYLDVVKPLLKETPYERSLVGQASMEEHVLAHPEIILDLCQYAASDHLDLSLKALSLLQKLSSSAKLNNHFMAQHTFHDRSRRIVDLLGPNAIATLMNVSELLAVKLQVDERELEGAFEAPGYLYKDGVIAFLNACLETQPELANIAHILLGFRRLGERLTVADAFENGMSLFDGLIALVRDYPHGDETGFVSWLIHLKSAGMQVLRQLWSSPVSTEITISQLRRYQLLKTLIASQEVISESSHWDGKLMFDPEYWFSRSGDALTELLDFRGALYLYTSQEIRTASSENLATVMKQHLQTMLGSDIAGMPLGHANLFDLADFLELDLSFDIVVPETQYFGMLDATGFMTEATDDKPSLHDVSLIKEALQGDKDELLKRQGQPTSSAPIDEEQLRFESEMIAAHLEAKNRLLLARQAWRTTLRSYVDMVVAIIDCCPMEASAKTQFILQVLQLILPKLDALVAQESEDTIELARIADSLLFALSSISTSEQERLDNIITEKLFQLFRASVDGILMATGAPGQRSILYSICTQYLNRITSADTANNDTNRKARANSMDCIRSSNMRLINILSDDAEDGADSSRLNALNLLSLLVSLARSEKSSYVLDSLVNANVLEIIIDPIKHIAADFQDTEPSLRYHLLTLHQSRMLLLLHISLTRVGAAALLDAGLIPAIRDSLLFRADPDLGFSAPASASGTNMSSFNQSLNPRQARNATALSQQATTTMASQSALQNYYQLLAPTLRVLLSVFTSRGSQNEQAVFLARSFLTDYRANMVGVFKKWRGVSGKVNRGGERVLGECVWGYTGLVAMSGWREWEDGEMGGDMGGIEGVGMSASGNGMGSVRAGKGYGFS</sequence>
<dbReference type="GO" id="GO:0006999">
    <property type="term" value="P:nuclear pore organization"/>
    <property type="evidence" value="ECO:0007669"/>
    <property type="project" value="TreeGrafter"/>
</dbReference>